<accession>A0A0E9Y1P7</accession>
<reference evidence="1" key="2">
    <citation type="journal article" date="2015" name="Fish Shellfish Immunol.">
        <title>Early steps in the European eel (Anguilla anguilla)-Vibrio vulnificus interaction in the gills: Role of the RtxA13 toxin.</title>
        <authorList>
            <person name="Callol A."/>
            <person name="Pajuelo D."/>
            <person name="Ebbesson L."/>
            <person name="Teles M."/>
            <person name="MacKenzie S."/>
            <person name="Amaro C."/>
        </authorList>
    </citation>
    <scope>NUCLEOTIDE SEQUENCE</scope>
</reference>
<sequence length="37" mass="4426">MEVKVKVKHAMLKRDSIIIKKYLKTKIKTLLRDQKLS</sequence>
<protein>
    <submittedName>
        <fullName evidence="1">Uncharacterized protein</fullName>
    </submittedName>
</protein>
<reference evidence="1" key="1">
    <citation type="submission" date="2014-11" db="EMBL/GenBank/DDBJ databases">
        <authorList>
            <person name="Amaro Gonzalez C."/>
        </authorList>
    </citation>
    <scope>NUCLEOTIDE SEQUENCE</scope>
</reference>
<evidence type="ECO:0000313" key="1">
    <source>
        <dbReference type="EMBL" id="JAI08061.1"/>
    </source>
</evidence>
<dbReference type="AlphaFoldDB" id="A0A0E9Y1P7"/>
<organism evidence="1">
    <name type="scientific">Anguilla anguilla</name>
    <name type="common">European freshwater eel</name>
    <name type="synonym">Muraena anguilla</name>
    <dbReference type="NCBI Taxonomy" id="7936"/>
    <lineage>
        <taxon>Eukaryota</taxon>
        <taxon>Metazoa</taxon>
        <taxon>Chordata</taxon>
        <taxon>Craniata</taxon>
        <taxon>Vertebrata</taxon>
        <taxon>Euteleostomi</taxon>
        <taxon>Actinopterygii</taxon>
        <taxon>Neopterygii</taxon>
        <taxon>Teleostei</taxon>
        <taxon>Anguilliformes</taxon>
        <taxon>Anguillidae</taxon>
        <taxon>Anguilla</taxon>
    </lineage>
</organism>
<dbReference type="EMBL" id="GBXM01000517">
    <property type="protein sequence ID" value="JAI08061.1"/>
    <property type="molecule type" value="Transcribed_RNA"/>
</dbReference>
<name>A0A0E9Y1P7_ANGAN</name>
<proteinExistence type="predicted"/>